<reference evidence="4" key="2">
    <citation type="submission" date="2025-09" db="UniProtKB">
        <authorList>
            <consortium name="Ensembl"/>
        </authorList>
    </citation>
    <scope>IDENTIFICATION</scope>
</reference>
<dbReference type="InterPro" id="IPR016187">
    <property type="entry name" value="CTDL_fold"/>
</dbReference>
<dbReference type="Pfam" id="PF00059">
    <property type="entry name" value="Lectin_C"/>
    <property type="match status" value="1"/>
</dbReference>
<dbReference type="GeneTree" id="ENSGT01020000230338"/>
<dbReference type="PROSITE" id="PS50041">
    <property type="entry name" value="C_TYPE_LECTIN_2"/>
    <property type="match status" value="1"/>
</dbReference>
<dbReference type="InterPro" id="IPR016186">
    <property type="entry name" value="C-type_lectin-like/link_sf"/>
</dbReference>
<evidence type="ECO:0000256" key="1">
    <source>
        <dbReference type="ARBA" id="ARBA00004401"/>
    </source>
</evidence>
<dbReference type="SUPFAM" id="SSF56436">
    <property type="entry name" value="C-type lectin-like"/>
    <property type="match status" value="1"/>
</dbReference>
<comment type="subcellular location">
    <subcellularLocation>
        <location evidence="1">Cell membrane</location>
        <topology evidence="1">Single-pass type II membrane protein</topology>
    </subcellularLocation>
</comment>
<dbReference type="GO" id="GO:0005886">
    <property type="term" value="C:plasma membrane"/>
    <property type="evidence" value="ECO:0007669"/>
    <property type="project" value="UniProtKB-SubCell"/>
</dbReference>
<name>A0A3B3RJM5_9TELE</name>
<accession>A0A3B3RJM5</accession>
<feature type="domain" description="C-type lectin" evidence="3">
    <location>
        <begin position="43"/>
        <end position="120"/>
    </location>
</feature>
<reference evidence="4" key="1">
    <citation type="submission" date="2025-08" db="UniProtKB">
        <authorList>
            <consortium name="Ensembl"/>
        </authorList>
    </citation>
    <scope>IDENTIFICATION</scope>
</reference>
<dbReference type="AlphaFoldDB" id="A0A3B3RJM5"/>
<dbReference type="Gene3D" id="3.10.100.10">
    <property type="entry name" value="Mannose-Binding Protein A, subunit A"/>
    <property type="match status" value="1"/>
</dbReference>
<feature type="chain" id="PRO_5017177840" description="C-type lectin domain-containing protein" evidence="2">
    <location>
        <begin position="18"/>
        <end position="120"/>
    </location>
</feature>
<proteinExistence type="predicted"/>
<dbReference type="STRING" id="1676925.ENSPKIP00000018644"/>
<evidence type="ECO:0000259" key="3">
    <source>
        <dbReference type="PROSITE" id="PS50041"/>
    </source>
</evidence>
<keyword evidence="5" id="KW-1185">Reference proteome</keyword>
<organism evidence="4 5">
    <name type="scientific">Paramormyrops kingsleyae</name>
    <dbReference type="NCBI Taxonomy" id="1676925"/>
    <lineage>
        <taxon>Eukaryota</taxon>
        <taxon>Metazoa</taxon>
        <taxon>Chordata</taxon>
        <taxon>Craniata</taxon>
        <taxon>Vertebrata</taxon>
        <taxon>Euteleostomi</taxon>
        <taxon>Actinopterygii</taxon>
        <taxon>Neopterygii</taxon>
        <taxon>Teleostei</taxon>
        <taxon>Osteoglossocephala</taxon>
        <taxon>Osteoglossomorpha</taxon>
        <taxon>Osteoglossiformes</taxon>
        <taxon>Mormyridae</taxon>
        <taxon>Paramormyrops</taxon>
    </lineage>
</organism>
<dbReference type="InterPro" id="IPR001304">
    <property type="entry name" value="C-type_lectin-like"/>
</dbReference>
<feature type="signal peptide" evidence="2">
    <location>
        <begin position="1"/>
        <end position="17"/>
    </location>
</feature>
<sequence length="120" mass="14085">QVFLLLIQLYLCHCCVSCVLIELIFTFSSFPSVKLCPEGWTRFGTRLYYFSYVTKNWQESRQDCKNRGADLIIINSQQEQVGEESRTMDIILHTEAWIGLIDREREGTWKWVDGTPLTTR</sequence>
<dbReference type="InterPro" id="IPR050828">
    <property type="entry name" value="C-type_lectin/matrix_domain"/>
</dbReference>
<dbReference type="PANTHER" id="PTHR45710">
    <property type="entry name" value="C-TYPE LECTIN DOMAIN-CONTAINING PROTEIN 180"/>
    <property type="match status" value="1"/>
</dbReference>
<dbReference type="Ensembl" id="ENSPKIT00000035474.1">
    <property type="protein sequence ID" value="ENSPKIP00000018644.1"/>
    <property type="gene ID" value="ENSPKIG00000004139.1"/>
</dbReference>
<dbReference type="PANTHER" id="PTHR45710:SF8">
    <property type="entry name" value="RERATING FAMILY MEMBER 4"/>
    <property type="match status" value="1"/>
</dbReference>
<evidence type="ECO:0000256" key="2">
    <source>
        <dbReference type="SAM" id="SignalP"/>
    </source>
</evidence>
<dbReference type="Proteomes" id="UP000261540">
    <property type="component" value="Unplaced"/>
</dbReference>
<protein>
    <recommendedName>
        <fullName evidence="3">C-type lectin domain-containing protein</fullName>
    </recommendedName>
</protein>
<evidence type="ECO:0000313" key="5">
    <source>
        <dbReference type="Proteomes" id="UP000261540"/>
    </source>
</evidence>
<keyword evidence="2" id="KW-0732">Signal</keyword>
<evidence type="ECO:0000313" key="4">
    <source>
        <dbReference type="Ensembl" id="ENSPKIP00000018644.1"/>
    </source>
</evidence>